<sequence>MTRVVPLENRRDLRPDHMDENIEDITLIWLDQNIDDSPS</sequence>
<proteinExistence type="predicted"/>
<evidence type="ECO:0000313" key="1">
    <source>
        <dbReference type="EMBL" id="CAF3975842.1"/>
    </source>
</evidence>
<gene>
    <name evidence="1" type="ORF">OTI717_LOCUS27686</name>
</gene>
<evidence type="ECO:0000313" key="2">
    <source>
        <dbReference type="Proteomes" id="UP000663823"/>
    </source>
</evidence>
<protein>
    <submittedName>
        <fullName evidence="1">Uncharacterized protein</fullName>
    </submittedName>
</protein>
<name>A0A819M8X8_9BILA</name>
<reference evidence="1" key="1">
    <citation type="submission" date="2021-02" db="EMBL/GenBank/DDBJ databases">
        <authorList>
            <person name="Nowell W R."/>
        </authorList>
    </citation>
    <scope>NUCLEOTIDE SEQUENCE</scope>
</reference>
<organism evidence="1 2">
    <name type="scientific">Rotaria sordida</name>
    <dbReference type="NCBI Taxonomy" id="392033"/>
    <lineage>
        <taxon>Eukaryota</taxon>
        <taxon>Metazoa</taxon>
        <taxon>Spiralia</taxon>
        <taxon>Gnathifera</taxon>
        <taxon>Rotifera</taxon>
        <taxon>Eurotatoria</taxon>
        <taxon>Bdelloidea</taxon>
        <taxon>Philodinida</taxon>
        <taxon>Philodinidae</taxon>
        <taxon>Rotaria</taxon>
    </lineage>
</organism>
<dbReference type="Proteomes" id="UP000663823">
    <property type="component" value="Unassembled WGS sequence"/>
</dbReference>
<dbReference type="EMBL" id="CAJOAX010006280">
    <property type="protein sequence ID" value="CAF3975842.1"/>
    <property type="molecule type" value="Genomic_DNA"/>
</dbReference>
<comment type="caution">
    <text evidence="1">The sequence shown here is derived from an EMBL/GenBank/DDBJ whole genome shotgun (WGS) entry which is preliminary data.</text>
</comment>
<accession>A0A819M8X8</accession>
<dbReference type="AlphaFoldDB" id="A0A819M8X8"/>
<feature type="non-terminal residue" evidence="1">
    <location>
        <position position="39"/>
    </location>
</feature>